<gene>
    <name evidence="1" type="ORF">ALP05_03222</name>
</gene>
<proteinExistence type="predicted"/>
<dbReference type="Proteomes" id="UP000269872">
    <property type="component" value="Unassembled WGS sequence"/>
</dbReference>
<sequence length="211" mass="22226">MRIAISLLGLALLTGCNSTLNTLREHRFANQPHTAIEVQPSALSLGLAATPNGQSLTPASLEALNQLLLRQGRLPNQHLTLLPHTPAGDRIAQRLGQALRGRGLPGNQLVVETVRLQPGADDLTVLSEALVVQAPTCTIAAPEHWAIAPYSAIGSLGCANEANLAAMVSNPQDLVAPALLGPGDGTSASSAVQRYHEHDLPELLDMTFKQK</sequence>
<dbReference type="InterPro" id="IPR013361">
    <property type="entry name" value="Pilus_CpaD"/>
</dbReference>
<dbReference type="NCBIfam" id="TIGR02522">
    <property type="entry name" value="pilus_cpaD"/>
    <property type="match status" value="1"/>
</dbReference>
<dbReference type="RefSeq" id="WP_122340801.1">
    <property type="nucleotide sequence ID" value="NZ_RBUY01000149.1"/>
</dbReference>
<name>A0A3M6EWS1_9PSED</name>
<accession>A0A3M6EWS1</accession>
<evidence type="ECO:0000313" key="1">
    <source>
        <dbReference type="EMBL" id="RMV72779.1"/>
    </source>
</evidence>
<dbReference type="Pfam" id="PF09476">
    <property type="entry name" value="Pilus_CpaD"/>
    <property type="match status" value="1"/>
</dbReference>
<dbReference type="PROSITE" id="PS51257">
    <property type="entry name" value="PROKAR_LIPOPROTEIN"/>
    <property type="match status" value="1"/>
</dbReference>
<organism evidence="1 2">
    <name type="scientific">Pseudomonas caricapapayae</name>
    <dbReference type="NCBI Taxonomy" id="46678"/>
    <lineage>
        <taxon>Bacteria</taxon>
        <taxon>Pseudomonadati</taxon>
        <taxon>Pseudomonadota</taxon>
        <taxon>Gammaproteobacteria</taxon>
        <taxon>Pseudomonadales</taxon>
        <taxon>Pseudomonadaceae</taxon>
        <taxon>Pseudomonas</taxon>
    </lineage>
</organism>
<dbReference type="InterPro" id="IPR019027">
    <property type="entry name" value="Pilus_biogenesis_CpaD-related"/>
</dbReference>
<dbReference type="AlphaFoldDB" id="A0A3M6EWS1"/>
<evidence type="ECO:0008006" key="3">
    <source>
        <dbReference type="Google" id="ProtNLM"/>
    </source>
</evidence>
<comment type="caution">
    <text evidence="1">The sequence shown here is derived from an EMBL/GenBank/DDBJ whole genome shotgun (WGS) entry which is preliminary data.</text>
</comment>
<protein>
    <recommendedName>
        <fullName evidence="3">Pilus assembly protein CpaD</fullName>
    </recommendedName>
</protein>
<reference evidence="1 2" key="1">
    <citation type="submission" date="2018-08" db="EMBL/GenBank/DDBJ databases">
        <title>Recombination of ecologically and evolutionarily significant loci maintains genetic cohesion in the Pseudomonas syringae species complex.</title>
        <authorList>
            <person name="Dillon M."/>
            <person name="Thakur S."/>
            <person name="Almeida R.N.D."/>
            <person name="Weir B.S."/>
            <person name="Guttman D.S."/>
        </authorList>
    </citation>
    <scope>NUCLEOTIDE SEQUENCE [LARGE SCALE GENOMIC DNA]</scope>
    <source>
        <strain evidence="1 2">ICMP 7496</strain>
    </source>
</reference>
<evidence type="ECO:0000313" key="2">
    <source>
        <dbReference type="Proteomes" id="UP000269872"/>
    </source>
</evidence>
<dbReference type="EMBL" id="RBUY01000149">
    <property type="protein sequence ID" value="RMV72779.1"/>
    <property type="molecule type" value="Genomic_DNA"/>
</dbReference>